<accession>A0A2D0N890</accession>
<evidence type="ECO:0000313" key="2">
    <source>
        <dbReference type="EMBL" id="PHN04734.1"/>
    </source>
</evidence>
<evidence type="ECO:0000256" key="1">
    <source>
        <dbReference type="ARBA" id="ARBA00010169"/>
    </source>
</evidence>
<comment type="caution">
    <text evidence="2">The sequence shown here is derived from an EMBL/GenBank/DDBJ whole genome shotgun (WGS) entry which is preliminary data.</text>
</comment>
<dbReference type="Gene3D" id="3.30.70.120">
    <property type="match status" value="1"/>
</dbReference>
<protein>
    <recommendedName>
        <fullName evidence="4">Divalent-cation tolerance protein CutA</fullName>
    </recommendedName>
</protein>
<dbReference type="RefSeq" id="WP_099151793.1">
    <property type="nucleotide sequence ID" value="NZ_PDUD01000024.1"/>
</dbReference>
<reference evidence="2 3" key="1">
    <citation type="submission" date="2017-10" db="EMBL/GenBank/DDBJ databases">
        <title>The draft genome sequence of Lewinella nigricans NBRC 102662.</title>
        <authorList>
            <person name="Wang K."/>
        </authorList>
    </citation>
    <scope>NUCLEOTIDE SEQUENCE [LARGE SCALE GENOMIC DNA]</scope>
    <source>
        <strain evidence="2 3">NBRC 102662</strain>
    </source>
</reference>
<gene>
    <name evidence="2" type="ORF">CRP01_19660</name>
</gene>
<evidence type="ECO:0000313" key="3">
    <source>
        <dbReference type="Proteomes" id="UP000223913"/>
    </source>
</evidence>
<dbReference type="GO" id="GO:0005507">
    <property type="term" value="F:copper ion binding"/>
    <property type="evidence" value="ECO:0007669"/>
    <property type="project" value="TreeGrafter"/>
</dbReference>
<dbReference type="Pfam" id="PF03091">
    <property type="entry name" value="CutA1"/>
    <property type="match status" value="1"/>
</dbReference>
<dbReference type="AlphaFoldDB" id="A0A2D0N890"/>
<dbReference type="PANTHER" id="PTHR23419">
    <property type="entry name" value="DIVALENT CATION TOLERANCE CUTA-RELATED"/>
    <property type="match status" value="1"/>
</dbReference>
<keyword evidence="3" id="KW-1185">Reference proteome</keyword>
<dbReference type="SUPFAM" id="SSF54913">
    <property type="entry name" value="GlnB-like"/>
    <property type="match status" value="1"/>
</dbReference>
<name>A0A2D0N890_FLAN2</name>
<comment type="similarity">
    <text evidence="1">Belongs to the CutA family.</text>
</comment>
<organism evidence="2 3">
    <name type="scientific">Flavilitoribacter nigricans (strain ATCC 23147 / DSM 23189 / NBRC 102662 / NCIMB 1420 / SS-2)</name>
    <name type="common">Lewinella nigricans</name>
    <dbReference type="NCBI Taxonomy" id="1122177"/>
    <lineage>
        <taxon>Bacteria</taxon>
        <taxon>Pseudomonadati</taxon>
        <taxon>Bacteroidota</taxon>
        <taxon>Saprospiria</taxon>
        <taxon>Saprospirales</taxon>
        <taxon>Lewinellaceae</taxon>
        <taxon>Flavilitoribacter</taxon>
    </lineage>
</organism>
<evidence type="ECO:0008006" key="4">
    <source>
        <dbReference type="Google" id="ProtNLM"/>
    </source>
</evidence>
<dbReference type="GO" id="GO:0010038">
    <property type="term" value="P:response to metal ion"/>
    <property type="evidence" value="ECO:0007669"/>
    <property type="project" value="InterPro"/>
</dbReference>
<dbReference type="InterPro" id="IPR015867">
    <property type="entry name" value="N-reg_PII/ATP_PRibTrfase_C"/>
</dbReference>
<proteinExistence type="inferred from homology"/>
<sequence length="104" mass="11854">MEIQIQVTTPDKEIAQAIAHDLVANRLAACVQLIGPITSTYWWEGKIESGEECLLLIKTTQDRYPEVEQTILELHPYEVPEIIATEIRFGLAPYREWIRSETGA</sequence>
<dbReference type="OrthoDB" id="37622at2"/>
<dbReference type="EMBL" id="PDUD01000024">
    <property type="protein sequence ID" value="PHN04734.1"/>
    <property type="molecule type" value="Genomic_DNA"/>
</dbReference>
<dbReference type="PANTHER" id="PTHR23419:SF8">
    <property type="entry name" value="FI09726P"/>
    <property type="match status" value="1"/>
</dbReference>
<dbReference type="Proteomes" id="UP000223913">
    <property type="component" value="Unassembled WGS sequence"/>
</dbReference>
<dbReference type="InterPro" id="IPR011322">
    <property type="entry name" value="N-reg_PII-like_a/b"/>
</dbReference>
<dbReference type="InterPro" id="IPR004323">
    <property type="entry name" value="Ion_tolerance_CutA"/>
</dbReference>